<accession>A0A9Q0Y2Z6</accession>
<dbReference type="InterPro" id="IPR031667">
    <property type="entry name" value="RDD1"/>
</dbReference>
<feature type="compositionally biased region" description="Low complexity" evidence="1">
    <location>
        <begin position="1"/>
        <end position="10"/>
    </location>
</feature>
<dbReference type="Proteomes" id="UP001142489">
    <property type="component" value="Unassembled WGS sequence"/>
</dbReference>
<dbReference type="EMBL" id="JAPFRF010000002">
    <property type="protein sequence ID" value="KAJ7341057.1"/>
    <property type="molecule type" value="Genomic_DNA"/>
</dbReference>
<keyword evidence="3" id="KW-1185">Reference proteome</keyword>
<feature type="compositionally biased region" description="Basic and acidic residues" evidence="1">
    <location>
        <begin position="18"/>
        <end position="32"/>
    </location>
</feature>
<reference evidence="2" key="1">
    <citation type="journal article" date="2023" name="DNA Res.">
        <title>Chromosome-level genome assembly of Phrynocephalus forsythii using third-generation DNA sequencing and Hi-C analysis.</title>
        <authorList>
            <person name="Qi Y."/>
            <person name="Zhao W."/>
            <person name="Zhao Y."/>
            <person name="Niu C."/>
            <person name="Cao S."/>
            <person name="Zhang Y."/>
        </authorList>
    </citation>
    <scope>NUCLEOTIDE SEQUENCE</scope>
    <source>
        <tissue evidence="2">Muscle</tissue>
    </source>
</reference>
<proteinExistence type="predicted"/>
<evidence type="ECO:0000313" key="2">
    <source>
        <dbReference type="EMBL" id="KAJ7341057.1"/>
    </source>
</evidence>
<feature type="region of interest" description="Disordered" evidence="1">
    <location>
        <begin position="75"/>
        <end position="106"/>
    </location>
</feature>
<organism evidence="2 3">
    <name type="scientific">Phrynocephalus forsythii</name>
    <dbReference type="NCBI Taxonomy" id="171643"/>
    <lineage>
        <taxon>Eukaryota</taxon>
        <taxon>Metazoa</taxon>
        <taxon>Chordata</taxon>
        <taxon>Craniata</taxon>
        <taxon>Vertebrata</taxon>
        <taxon>Euteleostomi</taxon>
        <taxon>Lepidosauria</taxon>
        <taxon>Squamata</taxon>
        <taxon>Bifurcata</taxon>
        <taxon>Unidentata</taxon>
        <taxon>Episquamata</taxon>
        <taxon>Toxicofera</taxon>
        <taxon>Iguania</taxon>
        <taxon>Acrodonta</taxon>
        <taxon>Agamidae</taxon>
        <taxon>Agaminae</taxon>
        <taxon>Phrynocephalus</taxon>
    </lineage>
</organism>
<name>A0A9Q0Y2Z6_9SAUR</name>
<dbReference type="Pfam" id="PF15828">
    <property type="entry name" value="RDD1"/>
    <property type="match status" value="1"/>
</dbReference>
<sequence>MTIAGSLKAKLSSRRRRAPVEDKLAILEKEEKQEEEEEEGENSRAPGSLPPEEGAAGASKKVSFAILSEKYEPLGGWAGEKETPPPPPEQEARQGKKRKRKLRKYGKNVGKAVRKGCRYLVLGLQGLANAYSSPLGVAVSISTAFR</sequence>
<dbReference type="AlphaFoldDB" id="A0A9Q0Y2Z6"/>
<comment type="caution">
    <text evidence="2">The sequence shown here is derived from an EMBL/GenBank/DDBJ whole genome shotgun (WGS) entry which is preliminary data.</text>
</comment>
<evidence type="ECO:0000313" key="3">
    <source>
        <dbReference type="Proteomes" id="UP001142489"/>
    </source>
</evidence>
<feature type="region of interest" description="Disordered" evidence="1">
    <location>
        <begin position="1"/>
        <end position="59"/>
    </location>
</feature>
<evidence type="ECO:0000256" key="1">
    <source>
        <dbReference type="SAM" id="MobiDB-lite"/>
    </source>
</evidence>
<dbReference type="OrthoDB" id="8904409at2759"/>
<dbReference type="PANTHER" id="PTHR14680">
    <property type="entry name" value="SI:DKEY-126G1.9-RELATED"/>
    <property type="match status" value="1"/>
</dbReference>
<dbReference type="PANTHER" id="PTHR14680:SF1">
    <property type="entry name" value="REQUIRED FOR DRUG-INDUCED DEATH PROTEIN 1"/>
    <property type="match status" value="1"/>
</dbReference>
<feature type="compositionally biased region" description="Basic residues" evidence="1">
    <location>
        <begin position="95"/>
        <end position="106"/>
    </location>
</feature>
<gene>
    <name evidence="2" type="ORF">JRQ81_004745</name>
</gene>
<protein>
    <submittedName>
        <fullName evidence="2">Uncharacterized protein</fullName>
    </submittedName>
</protein>